<keyword evidence="2" id="KW-0812">Transmembrane</keyword>
<dbReference type="Pfam" id="PF14520">
    <property type="entry name" value="HHH_5"/>
    <property type="match status" value="2"/>
</dbReference>
<evidence type="ECO:0000313" key="5">
    <source>
        <dbReference type="Proteomes" id="UP001501094"/>
    </source>
</evidence>
<feature type="compositionally biased region" description="Low complexity" evidence="1">
    <location>
        <begin position="185"/>
        <end position="195"/>
    </location>
</feature>
<evidence type="ECO:0000259" key="3">
    <source>
        <dbReference type="SMART" id="SM00278"/>
    </source>
</evidence>
<proteinExistence type="predicted"/>
<evidence type="ECO:0000256" key="2">
    <source>
        <dbReference type="SAM" id="Phobius"/>
    </source>
</evidence>
<dbReference type="Gene3D" id="1.10.150.20">
    <property type="entry name" value="5' to 3' exonuclease, C-terminal subdomain"/>
    <property type="match status" value="2"/>
</dbReference>
<feature type="transmembrane region" description="Helical" evidence="2">
    <location>
        <begin position="6"/>
        <end position="31"/>
    </location>
</feature>
<feature type="compositionally biased region" description="Low complexity" evidence="1">
    <location>
        <begin position="203"/>
        <end position="217"/>
    </location>
</feature>
<feature type="compositionally biased region" description="Low complexity" evidence="1">
    <location>
        <begin position="391"/>
        <end position="401"/>
    </location>
</feature>
<feature type="domain" description="Helix-hairpin-helix DNA-binding motif class 1" evidence="3">
    <location>
        <begin position="261"/>
        <end position="280"/>
    </location>
</feature>
<dbReference type="SMART" id="SM00278">
    <property type="entry name" value="HhH1"/>
    <property type="match status" value="2"/>
</dbReference>
<dbReference type="InterPro" id="IPR003583">
    <property type="entry name" value="Hlx-hairpin-Hlx_DNA-bd_motif"/>
</dbReference>
<gene>
    <name evidence="4" type="ORF">GCM10009751_27820</name>
</gene>
<name>A0ABP4ZS49_9MICO</name>
<feature type="region of interest" description="Disordered" evidence="1">
    <location>
        <begin position="39"/>
        <end position="89"/>
    </location>
</feature>
<dbReference type="SUPFAM" id="SSF47794">
    <property type="entry name" value="Rad51 N-terminal domain-like"/>
    <property type="match status" value="1"/>
</dbReference>
<organism evidence="4 5">
    <name type="scientific">Myceligenerans crystallogenes</name>
    <dbReference type="NCBI Taxonomy" id="316335"/>
    <lineage>
        <taxon>Bacteria</taxon>
        <taxon>Bacillati</taxon>
        <taxon>Actinomycetota</taxon>
        <taxon>Actinomycetes</taxon>
        <taxon>Micrococcales</taxon>
        <taxon>Promicromonosporaceae</taxon>
        <taxon>Myceligenerans</taxon>
    </lineage>
</organism>
<accession>A0ABP4ZS49</accession>
<keyword evidence="2" id="KW-1133">Transmembrane helix</keyword>
<feature type="region of interest" description="Disordered" evidence="1">
    <location>
        <begin position="117"/>
        <end position="156"/>
    </location>
</feature>
<feature type="compositionally biased region" description="Low complexity" evidence="1">
    <location>
        <begin position="51"/>
        <end position="87"/>
    </location>
</feature>
<evidence type="ECO:0000313" key="4">
    <source>
        <dbReference type="EMBL" id="GAA1867819.1"/>
    </source>
</evidence>
<feature type="region of interest" description="Disordered" evidence="1">
    <location>
        <begin position="185"/>
        <end position="217"/>
    </location>
</feature>
<reference evidence="5" key="1">
    <citation type="journal article" date="2019" name="Int. J. Syst. Evol. Microbiol.">
        <title>The Global Catalogue of Microorganisms (GCM) 10K type strain sequencing project: providing services to taxonomists for standard genome sequencing and annotation.</title>
        <authorList>
            <consortium name="The Broad Institute Genomics Platform"/>
            <consortium name="The Broad Institute Genome Sequencing Center for Infectious Disease"/>
            <person name="Wu L."/>
            <person name="Ma J."/>
        </authorList>
    </citation>
    <scope>NUCLEOTIDE SEQUENCE [LARGE SCALE GENOMIC DNA]</scope>
    <source>
        <strain evidence="5">JCM 14326</strain>
    </source>
</reference>
<feature type="compositionally biased region" description="Basic and acidic residues" evidence="1">
    <location>
        <begin position="41"/>
        <end position="50"/>
    </location>
</feature>
<keyword evidence="5" id="KW-1185">Reference proteome</keyword>
<protein>
    <recommendedName>
        <fullName evidence="3">Helix-hairpin-helix DNA-binding motif class 1 domain-containing protein</fullName>
    </recommendedName>
</protein>
<feature type="region of interest" description="Disordered" evidence="1">
    <location>
        <begin position="376"/>
        <end position="401"/>
    </location>
</feature>
<evidence type="ECO:0000256" key="1">
    <source>
        <dbReference type="SAM" id="MobiDB-lite"/>
    </source>
</evidence>
<keyword evidence="2" id="KW-0472">Membrane</keyword>
<dbReference type="EMBL" id="BAAANL010000005">
    <property type="protein sequence ID" value="GAA1867819.1"/>
    <property type="molecule type" value="Genomic_DNA"/>
</dbReference>
<sequence length="530" mass="53086">MGWFITQSLLFIIIAAVVFFLLGLWVGWILWARRSKAAGRHTAETSEKRTTTGTAAEAAPATAGETTTSSPADADATVAADAAETSTPAPVAALAVPSGDSTTAEAGTEAGTAAVATLTEEKDGDDVTGGASAGDDGTDGDAPVTASDAAPGGAGVDTADAADIEDENLALYAGAEKDVVAEAEAATRDAAAVEDGTPETDATDAGTAADGAPAPDAATAGTAALAGTGAAAAVVSGTGETAPEAVPEAAAGAVASEAAEDDLTRIEGVGPKIAKALEAAGYGTYEKVAAASEDDIRAALTASGIKFAPAASSFAAQAQYLAEGDEKGLAEYQDYLIAGRDRKSAEFVEEVDYTDVDEVEGEAAKEAALEADAEKVAEATGEDTDAASQETAVATDTAAATPSDDDLKVIEGIGPKIEKALKADGITSYAQVAGMDEAALRETIAKSGIKFAPSISSWAAQAEYLVNGDDDGLKEYQDYLIGGQDRGRTKFVDEVDYTDVDEIESEAAKQAALEADAKKVAEAEAEGGQA</sequence>
<feature type="domain" description="Helix-hairpin-helix DNA-binding motif class 1" evidence="3">
    <location>
        <begin position="405"/>
        <end position="424"/>
    </location>
</feature>
<dbReference type="Proteomes" id="UP001501094">
    <property type="component" value="Unassembled WGS sequence"/>
</dbReference>
<dbReference type="RefSeq" id="WP_344103892.1">
    <property type="nucleotide sequence ID" value="NZ_BAAANL010000005.1"/>
</dbReference>
<feature type="compositionally biased region" description="Low complexity" evidence="1">
    <location>
        <begin position="128"/>
        <end position="156"/>
    </location>
</feature>
<dbReference type="InterPro" id="IPR010995">
    <property type="entry name" value="DNA_repair_Rad51/TF_NusA_a-hlx"/>
</dbReference>
<comment type="caution">
    <text evidence="4">The sequence shown here is derived from an EMBL/GenBank/DDBJ whole genome shotgun (WGS) entry which is preliminary data.</text>
</comment>